<reference evidence="8 9" key="1">
    <citation type="submission" date="2018-09" db="EMBL/GenBank/DDBJ databases">
        <title>A high-quality reference genome of wild soybean provides a powerful tool to mine soybean genomes.</title>
        <authorList>
            <person name="Xie M."/>
            <person name="Chung C.Y.L."/>
            <person name="Li M.-W."/>
            <person name="Wong F.-L."/>
            <person name="Chan T.-F."/>
            <person name="Lam H.-M."/>
        </authorList>
    </citation>
    <scope>NUCLEOTIDE SEQUENCE [LARGE SCALE GENOMIC DNA]</scope>
    <source>
        <strain evidence="9">cv. W05</strain>
        <tissue evidence="8">Hypocotyl of etiolated seedlings</tissue>
    </source>
</reference>
<comment type="subcellular location">
    <subcellularLocation>
        <location evidence="1">Membrane</location>
        <topology evidence="1">Multi-pass membrane protein</topology>
    </subcellularLocation>
</comment>
<accession>A0A445HQ86</accession>
<comment type="similarity">
    <text evidence="2">Belongs to the MLO family.</text>
</comment>
<name>A0A445HQ86_GLYSO</name>
<evidence type="ECO:0000256" key="6">
    <source>
        <dbReference type="ARBA" id="ARBA00023136"/>
    </source>
</evidence>
<sequence>MQVPIASTDGVSDELEENAFELASFFWSWWQFGYNSCFIRNNLLMYLRLILGFAEQFLCSYSTFPLYTLVTQMGTNFKAALIPEPFSSAPALRFRAEKMPRSSSIPKER</sequence>
<evidence type="ECO:0000256" key="1">
    <source>
        <dbReference type="ARBA" id="ARBA00004141"/>
    </source>
</evidence>
<keyword evidence="6" id="KW-0472">Membrane</keyword>
<evidence type="ECO:0000256" key="7">
    <source>
        <dbReference type="ARBA" id="ARBA00023265"/>
    </source>
</evidence>
<dbReference type="InterPro" id="IPR004326">
    <property type="entry name" value="Mlo"/>
</dbReference>
<protein>
    <submittedName>
        <fullName evidence="8">MLO-like protein 14</fullName>
    </submittedName>
</protein>
<keyword evidence="9" id="KW-1185">Reference proteome</keyword>
<comment type="caution">
    <text evidence="8">The sequence shown here is derived from an EMBL/GenBank/DDBJ whole genome shotgun (WGS) entry which is preliminary data.</text>
</comment>
<evidence type="ECO:0000256" key="2">
    <source>
        <dbReference type="ARBA" id="ARBA00006574"/>
    </source>
</evidence>
<evidence type="ECO:0000313" key="8">
    <source>
        <dbReference type="EMBL" id="RZB75946.1"/>
    </source>
</evidence>
<dbReference type="PANTHER" id="PTHR31942">
    <property type="entry name" value="MLO-LIKE PROTEIN 1"/>
    <property type="match status" value="1"/>
</dbReference>
<keyword evidence="3" id="KW-0812">Transmembrane</keyword>
<organism evidence="8 9">
    <name type="scientific">Glycine soja</name>
    <name type="common">Wild soybean</name>
    <dbReference type="NCBI Taxonomy" id="3848"/>
    <lineage>
        <taxon>Eukaryota</taxon>
        <taxon>Viridiplantae</taxon>
        <taxon>Streptophyta</taxon>
        <taxon>Embryophyta</taxon>
        <taxon>Tracheophyta</taxon>
        <taxon>Spermatophyta</taxon>
        <taxon>Magnoliopsida</taxon>
        <taxon>eudicotyledons</taxon>
        <taxon>Gunneridae</taxon>
        <taxon>Pentapetalae</taxon>
        <taxon>rosids</taxon>
        <taxon>fabids</taxon>
        <taxon>Fabales</taxon>
        <taxon>Fabaceae</taxon>
        <taxon>Papilionoideae</taxon>
        <taxon>50 kb inversion clade</taxon>
        <taxon>NPAAA clade</taxon>
        <taxon>indigoferoid/millettioid clade</taxon>
        <taxon>Phaseoleae</taxon>
        <taxon>Glycine</taxon>
        <taxon>Glycine subgen. Soja</taxon>
    </lineage>
</organism>
<dbReference type="AlphaFoldDB" id="A0A445HQ86"/>
<dbReference type="Proteomes" id="UP000289340">
    <property type="component" value="Chromosome 12"/>
</dbReference>
<keyword evidence="4" id="KW-0611">Plant defense</keyword>
<dbReference type="Pfam" id="PF03094">
    <property type="entry name" value="Mlo"/>
    <property type="match status" value="1"/>
</dbReference>
<evidence type="ECO:0000313" key="9">
    <source>
        <dbReference type="Proteomes" id="UP000289340"/>
    </source>
</evidence>
<proteinExistence type="inferred from homology"/>
<dbReference type="GO" id="GO:0016020">
    <property type="term" value="C:membrane"/>
    <property type="evidence" value="ECO:0007669"/>
    <property type="project" value="UniProtKB-SubCell"/>
</dbReference>
<dbReference type="PANTHER" id="PTHR31942:SF77">
    <property type="entry name" value="MLO-LIKE PROTEIN 14"/>
    <property type="match status" value="1"/>
</dbReference>
<keyword evidence="7" id="KW-0568">Pathogenesis-related protein</keyword>
<evidence type="ECO:0000256" key="4">
    <source>
        <dbReference type="ARBA" id="ARBA00022821"/>
    </source>
</evidence>
<keyword evidence="5" id="KW-1133">Transmembrane helix</keyword>
<evidence type="ECO:0000256" key="3">
    <source>
        <dbReference type="ARBA" id="ARBA00022692"/>
    </source>
</evidence>
<dbReference type="GO" id="GO:0006952">
    <property type="term" value="P:defense response"/>
    <property type="evidence" value="ECO:0007669"/>
    <property type="project" value="UniProtKB-KW"/>
</dbReference>
<gene>
    <name evidence="8" type="ORF">D0Y65_034450</name>
</gene>
<evidence type="ECO:0000256" key="5">
    <source>
        <dbReference type="ARBA" id="ARBA00022989"/>
    </source>
</evidence>
<dbReference type="EMBL" id="QZWG01000012">
    <property type="protein sequence ID" value="RZB75946.1"/>
    <property type="molecule type" value="Genomic_DNA"/>
</dbReference>